<comment type="caution">
    <text evidence="1">The sequence shown here is derived from an EMBL/GenBank/DDBJ whole genome shotgun (WGS) entry which is preliminary data.</text>
</comment>
<sequence length="128" mass="14117">NKFYQLPPFNNIPPSHLSPLTSHHSLTTSNNYTPSNSPTPQLCSFENHTRSQLSSLHKLCFFTTNVPSLYAWGSVCVTITRLFHFGQAYTTTLANSLAAPSPTEAAVAPCFCFHSLLSLLLRLPTDYG</sequence>
<accession>A0A371HE47</accession>
<proteinExistence type="predicted"/>
<feature type="non-terminal residue" evidence="1">
    <location>
        <position position="1"/>
    </location>
</feature>
<name>A0A371HE47_MUCPR</name>
<dbReference type="Proteomes" id="UP000257109">
    <property type="component" value="Unassembled WGS sequence"/>
</dbReference>
<organism evidence="1 2">
    <name type="scientific">Mucuna pruriens</name>
    <name type="common">Velvet bean</name>
    <name type="synonym">Dolichos pruriens</name>
    <dbReference type="NCBI Taxonomy" id="157652"/>
    <lineage>
        <taxon>Eukaryota</taxon>
        <taxon>Viridiplantae</taxon>
        <taxon>Streptophyta</taxon>
        <taxon>Embryophyta</taxon>
        <taxon>Tracheophyta</taxon>
        <taxon>Spermatophyta</taxon>
        <taxon>Magnoliopsida</taxon>
        <taxon>eudicotyledons</taxon>
        <taxon>Gunneridae</taxon>
        <taxon>Pentapetalae</taxon>
        <taxon>rosids</taxon>
        <taxon>fabids</taxon>
        <taxon>Fabales</taxon>
        <taxon>Fabaceae</taxon>
        <taxon>Papilionoideae</taxon>
        <taxon>50 kb inversion clade</taxon>
        <taxon>NPAAA clade</taxon>
        <taxon>indigoferoid/millettioid clade</taxon>
        <taxon>Phaseoleae</taxon>
        <taxon>Mucuna</taxon>
    </lineage>
</organism>
<evidence type="ECO:0000313" key="1">
    <source>
        <dbReference type="EMBL" id="RDY01066.1"/>
    </source>
</evidence>
<protein>
    <submittedName>
        <fullName evidence="1">Uncharacterized protein</fullName>
    </submittedName>
</protein>
<gene>
    <name evidence="1" type="ORF">CR513_15651</name>
</gene>
<dbReference type="AlphaFoldDB" id="A0A371HE47"/>
<reference evidence="1" key="1">
    <citation type="submission" date="2018-05" db="EMBL/GenBank/DDBJ databases">
        <title>Draft genome of Mucuna pruriens seed.</title>
        <authorList>
            <person name="Nnadi N.E."/>
            <person name="Vos R."/>
            <person name="Hasami M.H."/>
            <person name="Devisetty U.K."/>
            <person name="Aguiy J.C."/>
        </authorList>
    </citation>
    <scope>NUCLEOTIDE SEQUENCE [LARGE SCALE GENOMIC DNA]</scope>
    <source>
        <strain evidence="1">JCA_2017</strain>
    </source>
</reference>
<dbReference type="EMBL" id="QJKJ01002847">
    <property type="protein sequence ID" value="RDY01066.1"/>
    <property type="molecule type" value="Genomic_DNA"/>
</dbReference>
<keyword evidence="2" id="KW-1185">Reference proteome</keyword>
<evidence type="ECO:0000313" key="2">
    <source>
        <dbReference type="Proteomes" id="UP000257109"/>
    </source>
</evidence>